<feature type="compositionally biased region" description="Polar residues" evidence="1">
    <location>
        <begin position="458"/>
        <end position="469"/>
    </location>
</feature>
<dbReference type="EMBL" id="JABANM010029301">
    <property type="protein sequence ID" value="KAF4708231.1"/>
    <property type="molecule type" value="Genomic_DNA"/>
</dbReference>
<dbReference type="AlphaFoldDB" id="A0A7J6QJF2"/>
<accession>A0A7J6QJF2</accession>
<gene>
    <name evidence="2" type="ORF">FOZ62_020711</name>
</gene>
<dbReference type="Proteomes" id="UP000574390">
    <property type="component" value="Unassembled WGS sequence"/>
</dbReference>
<name>A0A7J6QJF2_PEROL</name>
<feature type="region of interest" description="Disordered" evidence="1">
    <location>
        <begin position="422"/>
        <end position="441"/>
    </location>
</feature>
<organism evidence="2 3">
    <name type="scientific">Perkinsus olseni</name>
    <name type="common">Perkinsus atlanticus</name>
    <dbReference type="NCBI Taxonomy" id="32597"/>
    <lineage>
        <taxon>Eukaryota</taxon>
        <taxon>Sar</taxon>
        <taxon>Alveolata</taxon>
        <taxon>Perkinsozoa</taxon>
        <taxon>Perkinsea</taxon>
        <taxon>Perkinsida</taxon>
        <taxon>Perkinsidae</taxon>
        <taxon>Perkinsus</taxon>
    </lineage>
</organism>
<proteinExistence type="predicted"/>
<feature type="region of interest" description="Disordered" evidence="1">
    <location>
        <begin position="454"/>
        <end position="495"/>
    </location>
</feature>
<reference evidence="2 3" key="1">
    <citation type="submission" date="2020-04" db="EMBL/GenBank/DDBJ databases">
        <title>Perkinsus olseni comparative genomics.</title>
        <authorList>
            <person name="Bogema D.R."/>
        </authorList>
    </citation>
    <scope>NUCLEOTIDE SEQUENCE [LARGE SCALE GENOMIC DNA]</scope>
    <source>
        <strain evidence="2">ATCC PRA-205</strain>
    </source>
</reference>
<sequence>MPSAPANAAPTLPAGLSCLALRRELAESNHLDSLEENLLQLERYAVDQNVPLETSPAFTGRDSIPLRFKALFSENGPDQSRLLVPDVLRAAIAMEDSEVVNGLVQSRDPQLLLLRNRLLLTYNEVRRPLAAYLSGNATKIAVKCISEMWQAWVEFEKAWLYEEESHVVASFQPLVDVLLAVDPFLRSRGRERVLPHPRSEKQKVNSVMMLEAICSALPRLTAVLVPAVDRCLIFDPVLLLLAEHVQCRLRGTITPEYQDEIRLAQTVAEECCDVAVAPLDRPMSTGSVWSQPGQPVFLAKALCSSSLMSPQDSRLVTSLAGLSQADFTQLRSAGVDLVGCCRKRGALEEYALKAVGHIASRGTHGKRGSLAQSSVGAHRADNLTVGLLRRFDQLLDVLLSMKSTLEHIPADLSLYHPTTHASRPFGSENSEAVSPRESKVETVADKLAWETEKDFWGSPSSGGNSSEDTTGGIASVVEGSDESSTKSGCGERSSSGNCNHHLLSFAISNDGSMPVIVPAKDLPVVEALKTTQPPRPRAASVGADPCVGMAVLGRARRASEGTYAVPAGRSLRWCLDDCEAPSECITEREEEPAEGPLMGEGTGWERRVVQDAGVEPVGHGAQGSIEEEVRRAVASVEELVSPSPVVALCGAEEQHSVGLVGSQQMATLNWNGEASIVEIGGVSAMRGARLDDRAHSENLSPIGVAERNSDPKVEGNLIGDCCHTAVIENSSAVSTLAEPQGRADSPTSPLDSGERRREITGDSEGGPVQAGRERCIEMRVDASCLSEAPLPLTDLGDFSVTQNALCKMGHVEKPCPADHEAGLSPDSTARLPSAVSENPADELRQEEVITVATELTDKSDDDGESVSSMSSSDGGETDWAAVKSRAKLRILRAIQVLLAVLALQVLPPLLLYIDPPDLSRN</sequence>
<feature type="region of interest" description="Disordered" evidence="1">
    <location>
        <begin position="817"/>
        <end position="878"/>
    </location>
</feature>
<evidence type="ECO:0000313" key="2">
    <source>
        <dbReference type="EMBL" id="KAF4708231.1"/>
    </source>
</evidence>
<feature type="compositionally biased region" description="Low complexity" evidence="1">
    <location>
        <begin position="865"/>
        <end position="874"/>
    </location>
</feature>
<evidence type="ECO:0000256" key="1">
    <source>
        <dbReference type="SAM" id="MobiDB-lite"/>
    </source>
</evidence>
<evidence type="ECO:0000313" key="3">
    <source>
        <dbReference type="Proteomes" id="UP000574390"/>
    </source>
</evidence>
<protein>
    <submittedName>
        <fullName evidence="2">Uncharacterized protein</fullName>
    </submittedName>
</protein>
<feature type="region of interest" description="Disordered" evidence="1">
    <location>
        <begin position="733"/>
        <end position="771"/>
    </location>
</feature>
<comment type="caution">
    <text evidence="2">The sequence shown here is derived from an EMBL/GenBank/DDBJ whole genome shotgun (WGS) entry which is preliminary data.</text>
</comment>